<reference evidence="2" key="1">
    <citation type="submission" date="2015-05" db="EMBL/GenBank/DDBJ databases">
        <authorList>
            <consortium name="Pathogen Informatics"/>
        </authorList>
    </citation>
    <scope>NUCLEOTIDE SEQUENCE [LARGE SCALE GENOMIC DNA]</scope>
    <source>
        <strain evidence="2">T1-815</strain>
    </source>
</reference>
<dbReference type="Pfam" id="PF21983">
    <property type="entry name" value="NikA-like"/>
    <property type="match status" value="1"/>
</dbReference>
<dbReference type="Proteomes" id="UP000049472">
    <property type="component" value="Unassembled WGS sequence"/>
</dbReference>
<organism evidence="1 2">
    <name type="scientific">Agathobacter rectalis</name>
    <dbReference type="NCBI Taxonomy" id="39491"/>
    <lineage>
        <taxon>Bacteria</taxon>
        <taxon>Bacillati</taxon>
        <taxon>Bacillota</taxon>
        <taxon>Clostridia</taxon>
        <taxon>Lachnospirales</taxon>
        <taxon>Lachnospiraceae</taxon>
        <taxon>Agathobacter</taxon>
    </lineage>
</organism>
<dbReference type="RefSeq" id="WP_021887816.1">
    <property type="nucleotide sequence ID" value="NZ_CVRQ01000001.1"/>
</dbReference>
<protein>
    <recommendedName>
        <fullName evidence="3">Plasmid mobilization relaxosome protein MobC</fullName>
    </recommendedName>
</protein>
<evidence type="ECO:0000313" key="2">
    <source>
        <dbReference type="Proteomes" id="UP000049472"/>
    </source>
</evidence>
<dbReference type="InterPro" id="IPR053842">
    <property type="entry name" value="NikA-like"/>
</dbReference>
<dbReference type="AlphaFoldDB" id="A0A0M6WAW1"/>
<evidence type="ECO:0000313" key="1">
    <source>
        <dbReference type="EMBL" id="CRL32052.1"/>
    </source>
</evidence>
<dbReference type="GeneID" id="79840638"/>
<gene>
    <name evidence="1" type="ORF">T1815_02721</name>
</gene>
<evidence type="ECO:0008006" key="3">
    <source>
        <dbReference type="Google" id="ProtNLM"/>
    </source>
</evidence>
<keyword evidence="2" id="KW-1185">Reference proteome</keyword>
<accession>A0A0M6WAW1</accession>
<name>A0A0M6WAW1_9FIRM</name>
<proteinExistence type="predicted"/>
<sequence length="115" mass="13113">MTKKRVRSVPIYVWVRPDELEVIRERMAEAGIRNMSAYIRKMALGGYVLHVDLEPVKELVSLQRRCANNLNQAAIHANSYGGLYPDELKRLQKDYADLWGPLSDLLAQLSAIVTM</sequence>
<dbReference type="EMBL" id="CVRQ01000001">
    <property type="protein sequence ID" value="CRL32052.1"/>
    <property type="molecule type" value="Genomic_DNA"/>
</dbReference>